<sequence length="203" mass="22373">MLTCVWRSALWGRRSTFGALDPDGRVIAPTARGVNEDGTKEEAVCGVCGGKGRPSRSGLPGLQRGQWRRADRRGNAWARPIPYKRATTGPMGKTRSHPSVSNNGKRDSGRVGPKNGAWRTRKTTIAKRVLRGRDAWRRETSQCGCVDLIVSNLHRRTGADRVYAAPLYLGFHSGRLASSPCLSSQLVCRTLVTFGYIRRLNLL</sequence>
<dbReference type="EMBL" id="JARJLG010000054">
    <property type="protein sequence ID" value="KAJ7758871.1"/>
    <property type="molecule type" value="Genomic_DNA"/>
</dbReference>
<organism evidence="2 3">
    <name type="scientific">Mycena maculata</name>
    <dbReference type="NCBI Taxonomy" id="230809"/>
    <lineage>
        <taxon>Eukaryota</taxon>
        <taxon>Fungi</taxon>
        <taxon>Dikarya</taxon>
        <taxon>Basidiomycota</taxon>
        <taxon>Agaricomycotina</taxon>
        <taxon>Agaricomycetes</taxon>
        <taxon>Agaricomycetidae</taxon>
        <taxon>Agaricales</taxon>
        <taxon>Marasmiineae</taxon>
        <taxon>Mycenaceae</taxon>
        <taxon>Mycena</taxon>
    </lineage>
</organism>
<reference evidence="2" key="1">
    <citation type="submission" date="2023-03" db="EMBL/GenBank/DDBJ databases">
        <title>Massive genome expansion in bonnet fungi (Mycena s.s.) driven by repeated elements and novel gene families across ecological guilds.</title>
        <authorList>
            <consortium name="Lawrence Berkeley National Laboratory"/>
            <person name="Harder C.B."/>
            <person name="Miyauchi S."/>
            <person name="Viragh M."/>
            <person name="Kuo A."/>
            <person name="Thoen E."/>
            <person name="Andreopoulos B."/>
            <person name="Lu D."/>
            <person name="Skrede I."/>
            <person name="Drula E."/>
            <person name="Henrissat B."/>
            <person name="Morin E."/>
            <person name="Kohler A."/>
            <person name="Barry K."/>
            <person name="LaButti K."/>
            <person name="Morin E."/>
            <person name="Salamov A."/>
            <person name="Lipzen A."/>
            <person name="Mereny Z."/>
            <person name="Hegedus B."/>
            <person name="Baldrian P."/>
            <person name="Stursova M."/>
            <person name="Weitz H."/>
            <person name="Taylor A."/>
            <person name="Grigoriev I.V."/>
            <person name="Nagy L.G."/>
            <person name="Martin F."/>
            <person name="Kauserud H."/>
        </authorList>
    </citation>
    <scope>NUCLEOTIDE SEQUENCE</scope>
    <source>
        <strain evidence="2">CBHHK188m</strain>
    </source>
</reference>
<feature type="region of interest" description="Disordered" evidence="1">
    <location>
        <begin position="48"/>
        <end position="116"/>
    </location>
</feature>
<dbReference type="Proteomes" id="UP001215280">
    <property type="component" value="Unassembled WGS sequence"/>
</dbReference>
<evidence type="ECO:0000313" key="2">
    <source>
        <dbReference type="EMBL" id="KAJ7758871.1"/>
    </source>
</evidence>
<accession>A0AAD7JBI6</accession>
<keyword evidence="3" id="KW-1185">Reference proteome</keyword>
<name>A0AAD7JBI6_9AGAR</name>
<dbReference type="AlphaFoldDB" id="A0AAD7JBI6"/>
<proteinExistence type="predicted"/>
<gene>
    <name evidence="2" type="ORF">DFH07DRAFT_449485</name>
</gene>
<evidence type="ECO:0000313" key="3">
    <source>
        <dbReference type="Proteomes" id="UP001215280"/>
    </source>
</evidence>
<comment type="caution">
    <text evidence="2">The sequence shown here is derived from an EMBL/GenBank/DDBJ whole genome shotgun (WGS) entry which is preliminary data.</text>
</comment>
<protein>
    <submittedName>
        <fullName evidence="2">Uncharacterized protein</fullName>
    </submittedName>
</protein>
<evidence type="ECO:0000256" key="1">
    <source>
        <dbReference type="SAM" id="MobiDB-lite"/>
    </source>
</evidence>